<proteinExistence type="predicted"/>
<organism evidence="1 2">
    <name type="scientific">Plasmopara halstedii</name>
    <name type="common">Downy mildew of sunflower</name>
    <dbReference type="NCBI Taxonomy" id="4781"/>
    <lineage>
        <taxon>Eukaryota</taxon>
        <taxon>Sar</taxon>
        <taxon>Stramenopiles</taxon>
        <taxon>Oomycota</taxon>
        <taxon>Peronosporomycetes</taxon>
        <taxon>Peronosporales</taxon>
        <taxon>Peronosporaceae</taxon>
        <taxon>Plasmopara</taxon>
    </lineage>
</organism>
<evidence type="ECO:0000313" key="1">
    <source>
        <dbReference type="EMBL" id="CEG45924.1"/>
    </source>
</evidence>
<dbReference type="RefSeq" id="XP_024582293.1">
    <property type="nucleotide sequence ID" value="XM_024716722.1"/>
</dbReference>
<protein>
    <submittedName>
        <fullName evidence="1">Uncharacterized protein</fullName>
    </submittedName>
</protein>
<name>A0A0P1AXK0_PLAHL</name>
<dbReference type="Proteomes" id="UP000054928">
    <property type="component" value="Unassembled WGS sequence"/>
</dbReference>
<dbReference type="EMBL" id="CCYD01001864">
    <property type="protein sequence ID" value="CEG45924.1"/>
    <property type="molecule type" value="Genomic_DNA"/>
</dbReference>
<dbReference type="GeneID" id="36397312"/>
<evidence type="ECO:0000313" key="2">
    <source>
        <dbReference type="Proteomes" id="UP000054928"/>
    </source>
</evidence>
<dbReference type="AlphaFoldDB" id="A0A0P1AXK0"/>
<reference evidence="2" key="1">
    <citation type="submission" date="2014-09" db="EMBL/GenBank/DDBJ databases">
        <authorList>
            <person name="Sharma Rahul"/>
            <person name="Thines Marco"/>
        </authorList>
    </citation>
    <scope>NUCLEOTIDE SEQUENCE [LARGE SCALE GENOMIC DNA]</scope>
</reference>
<keyword evidence="2" id="KW-1185">Reference proteome</keyword>
<accession>A0A0P1AXK0</accession>
<sequence>MVGKTSTIFAQESNNSGHILDSGTERWVVGASDILVEIGKSISDAVTRNVFLKFPASGFLFSALQLTLFVEIVDSSSRDEA</sequence>